<protein>
    <submittedName>
        <fullName evidence="1">Uncharacterized protein</fullName>
    </submittedName>
</protein>
<gene>
    <name evidence="1" type="ORF">M9Y10_033007</name>
</gene>
<dbReference type="Gene3D" id="1.25.40.10">
    <property type="entry name" value="Tetratricopeptide repeat domain"/>
    <property type="match status" value="1"/>
</dbReference>
<organism evidence="1 2">
    <name type="scientific">Tritrichomonas musculus</name>
    <dbReference type="NCBI Taxonomy" id="1915356"/>
    <lineage>
        <taxon>Eukaryota</taxon>
        <taxon>Metamonada</taxon>
        <taxon>Parabasalia</taxon>
        <taxon>Tritrichomonadida</taxon>
        <taxon>Tritrichomonadidae</taxon>
        <taxon>Tritrichomonas</taxon>
    </lineage>
</organism>
<dbReference type="InterPro" id="IPR011990">
    <property type="entry name" value="TPR-like_helical_dom_sf"/>
</dbReference>
<evidence type="ECO:0000313" key="2">
    <source>
        <dbReference type="Proteomes" id="UP001470230"/>
    </source>
</evidence>
<evidence type="ECO:0000313" key="1">
    <source>
        <dbReference type="EMBL" id="KAK8838382.1"/>
    </source>
</evidence>
<dbReference type="Proteomes" id="UP001470230">
    <property type="component" value="Unassembled WGS sequence"/>
</dbReference>
<accession>A0ABR2GYG3</accession>
<sequence length="324" mass="37441">MEDDHLQLELIHKEAIDGNIDNVLNSLPGIIEQLNNSNLYNTAVNFLLQISSVCLKKNKVQEASNIANIALNIYLDQHLDEVLNSLIKFALDYPIDNQSISMINFFTKLIYLQGDKSIDLRKKLITFAESNLKYKPEFIQKMYLVLYKEFFQANATDQIIISYENNSILKDSIPMCFSRFLWSISANFSNRNTENNNDNNNENQKHLLFDSFQHSINAIFLRAVLIVSLQSENRELASLASRTLYESISLTKPNDIEPSILNHPFYHFGNLLTKLMMKHATVKSNLFKSIIDAFEKILFQDSEIVILLSLISQRYFNVNNERNL</sequence>
<name>A0ABR2GYG3_9EUKA</name>
<dbReference type="EMBL" id="JAPFFF010000055">
    <property type="protein sequence ID" value="KAK8838382.1"/>
    <property type="molecule type" value="Genomic_DNA"/>
</dbReference>
<reference evidence="1 2" key="1">
    <citation type="submission" date="2024-04" db="EMBL/GenBank/DDBJ databases">
        <title>Tritrichomonas musculus Genome.</title>
        <authorList>
            <person name="Alves-Ferreira E."/>
            <person name="Grigg M."/>
            <person name="Lorenzi H."/>
            <person name="Galac M."/>
        </authorList>
    </citation>
    <scope>NUCLEOTIDE SEQUENCE [LARGE SCALE GENOMIC DNA]</scope>
    <source>
        <strain evidence="1 2">EAF2021</strain>
    </source>
</reference>
<keyword evidence="2" id="KW-1185">Reference proteome</keyword>
<proteinExistence type="predicted"/>
<comment type="caution">
    <text evidence="1">The sequence shown here is derived from an EMBL/GenBank/DDBJ whole genome shotgun (WGS) entry which is preliminary data.</text>
</comment>